<reference evidence="2 3" key="1">
    <citation type="submission" date="2017-01" db="EMBL/GenBank/DDBJ databases">
        <title>First insights into the biology of 'candidatus Vampirococcus archaeovorus'.</title>
        <authorList>
            <person name="Kizina J."/>
            <person name="Jordan S."/>
            <person name="Stueber K."/>
            <person name="Reinhardt R."/>
            <person name="Harder J."/>
        </authorList>
    </citation>
    <scope>NUCLEOTIDE SEQUENCE [LARGE SCALE GENOMIC DNA]</scope>
    <source>
        <strain evidence="2 3">LiM</strain>
    </source>
</reference>
<organism evidence="2 3">
    <name type="scientific">Velamenicoccus archaeovorus</name>
    <dbReference type="NCBI Taxonomy" id="1930593"/>
    <lineage>
        <taxon>Bacteria</taxon>
        <taxon>Pseudomonadati</taxon>
        <taxon>Candidatus Omnitrophota</taxon>
        <taxon>Candidatus Velamenicoccus</taxon>
    </lineage>
</organism>
<dbReference type="PANTHER" id="PTHR43236:SF2">
    <property type="entry name" value="BLL0069 PROTEIN"/>
    <property type="match status" value="1"/>
</dbReference>
<dbReference type="RefSeq" id="WP_128699339.1">
    <property type="nucleotide sequence ID" value="NZ_CP019384.1"/>
</dbReference>
<name>A0A410P3N5_VELA1</name>
<dbReference type="Proteomes" id="UP000287243">
    <property type="component" value="Chromosome"/>
</dbReference>
<dbReference type="InterPro" id="IPR052345">
    <property type="entry name" value="Rad_response_metalloprotease"/>
</dbReference>
<evidence type="ECO:0000313" key="3">
    <source>
        <dbReference type="Proteomes" id="UP000287243"/>
    </source>
</evidence>
<evidence type="ECO:0000313" key="2">
    <source>
        <dbReference type="EMBL" id="QAT16701.1"/>
    </source>
</evidence>
<keyword evidence="3" id="KW-1185">Reference proteome</keyword>
<evidence type="ECO:0000259" key="1">
    <source>
        <dbReference type="Pfam" id="PF06114"/>
    </source>
</evidence>
<sequence length="239" mass="27986">MMRWIDDDQSVYGRRLIATGIDIDEAMEIKYLEFFNGKCDIDHPALDIERFIDENLRKDNIEFEPEATELQHNALGATKFNPDGSRLIQVNAKLYRQRNSTALKGRFRFTCAHEVFHALFHDKLFRSEGHLKCFEHHIQEDMVEPEKKSNDFIEWQANRGAAALLMPGSIFKENVKRIRAISHDHESLVRDLASRFDVSRQSALIRLQTFRSVAVREDDFNLENDGIDSYQDARKRTWN</sequence>
<dbReference type="AlphaFoldDB" id="A0A410P3N5"/>
<dbReference type="Pfam" id="PF06114">
    <property type="entry name" value="Peptidase_M78"/>
    <property type="match status" value="1"/>
</dbReference>
<dbReference type="KEGG" id="vai:BU251_02620"/>
<dbReference type="InterPro" id="IPR010359">
    <property type="entry name" value="IrrE_HExxH"/>
</dbReference>
<protein>
    <recommendedName>
        <fullName evidence="1">IrrE N-terminal-like domain-containing protein</fullName>
    </recommendedName>
</protein>
<dbReference type="OrthoDB" id="9794834at2"/>
<dbReference type="Gene3D" id="1.10.10.2910">
    <property type="match status" value="1"/>
</dbReference>
<proteinExistence type="predicted"/>
<feature type="domain" description="IrrE N-terminal-like" evidence="1">
    <location>
        <begin position="104"/>
        <end position="207"/>
    </location>
</feature>
<dbReference type="EMBL" id="CP019384">
    <property type="protein sequence ID" value="QAT16701.1"/>
    <property type="molecule type" value="Genomic_DNA"/>
</dbReference>
<accession>A0A410P3N5</accession>
<gene>
    <name evidence="2" type="ORF">BU251_02620</name>
</gene>
<dbReference type="PANTHER" id="PTHR43236">
    <property type="entry name" value="ANTITOXIN HIGA1"/>
    <property type="match status" value="1"/>
</dbReference>